<dbReference type="GO" id="GO:0004674">
    <property type="term" value="F:protein serine/threonine kinase activity"/>
    <property type="evidence" value="ECO:0007669"/>
    <property type="project" value="TreeGrafter"/>
</dbReference>
<sequence length="493" mass="55493">MHYQHAWHVQSTLAYNLLEDDYQLETDSDFSRILFLEEAAHVLLAIWVALQPVGTDGTACLRVTERCGDILQAVREDIHESCDTIGEGLEIPMQTLVEAFKAIHVLLQKYNHRFSLRRYLKRDDILHNINDCDAALSDALSLFSVCIDVHSNTDADTSASSEGAEEDRQDRFEFLKQTILSVSSTCEPIVREDISLLPSPIDIPMTSISPITAMETIEPSDGFFSFPNADGAVIEFRNQFASGSACDNNNPALSRTLSKLRHLDLSGRVLDMESPFRLKSEQGQGRNQTSSSTINKNKTFAKSLAREMNIWSKLDHPSILPLLGYTLEKDYPSLISEWMAFGTVKSFLRHLPESDITYLALRIAQGLDYMHQLDIIHSDVKATAFVSTTHDGAVKGSIRWVAMEYLMPDEGVEPKHSKETDVWAYGMTLYEMISRELPYSHLKQDAHVLLAIMRGEVPSLLAISHDDMHLSSESYSLFARFAWVAGMEIRRNG</sequence>
<dbReference type="CDD" id="cd21037">
    <property type="entry name" value="MLKL_NTD"/>
    <property type="match status" value="1"/>
</dbReference>
<dbReference type="InterPro" id="IPR051681">
    <property type="entry name" value="Ser/Thr_Kinases-Pseudokinases"/>
</dbReference>
<dbReference type="GO" id="GO:0005524">
    <property type="term" value="F:ATP binding"/>
    <property type="evidence" value="ECO:0007669"/>
    <property type="project" value="InterPro"/>
</dbReference>
<dbReference type="Pfam" id="PF00069">
    <property type="entry name" value="Pkinase"/>
    <property type="match status" value="1"/>
</dbReference>
<dbReference type="Proteomes" id="UP000757232">
    <property type="component" value="Unassembled WGS sequence"/>
</dbReference>
<comment type="caution">
    <text evidence="2">The sequence shown here is derived from an EMBL/GenBank/DDBJ whole genome shotgun (WGS) entry which is preliminary data.</text>
</comment>
<dbReference type="OrthoDB" id="1668230at2759"/>
<dbReference type="InterPro" id="IPR036537">
    <property type="entry name" value="Adaptor_Cbl_N_dom_sf"/>
</dbReference>
<evidence type="ECO:0000313" key="3">
    <source>
        <dbReference type="Proteomes" id="UP000757232"/>
    </source>
</evidence>
<dbReference type="EMBL" id="LNZH02000156">
    <property type="protein sequence ID" value="OCB89426.1"/>
    <property type="molecule type" value="Genomic_DNA"/>
</dbReference>
<dbReference type="Gene3D" id="1.20.930.20">
    <property type="entry name" value="Adaptor protein Cbl, N-terminal domain"/>
    <property type="match status" value="1"/>
</dbReference>
<reference evidence="2" key="1">
    <citation type="submission" date="2016-06" db="EMBL/GenBank/DDBJ databases">
        <title>Draft Genome sequence of the fungus Inonotus baumii.</title>
        <authorList>
            <person name="Zhu H."/>
            <person name="Lin W."/>
        </authorList>
    </citation>
    <scope>NUCLEOTIDE SEQUENCE</scope>
    <source>
        <strain evidence="2">821</strain>
    </source>
</reference>
<dbReference type="Pfam" id="PF07714">
    <property type="entry name" value="PK_Tyr_Ser-Thr"/>
    <property type="match status" value="1"/>
</dbReference>
<dbReference type="PANTHER" id="PTHR44329">
    <property type="entry name" value="SERINE/THREONINE-PROTEIN KINASE TNNI3K-RELATED"/>
    <property type="match status" value="1"/>
</dbReference>
<gene>
    <name evidence="2" type="ORF">A7U60_g3403</name>
</gene>
<dbReference type="InterPro" id="IPR059179">
    <property type="entry name" value="MLKL-like_MCAfunc"/>
</dbReference>
<name>A0A9Q5I0G7_SANBA</name>
<organism evidence="2 3">
    <name type="scientific">Sanghuangporus baumii</name>
    <name type="common">Phellinus baumii</name>
    <dbReference type="NCBI Taxonomy" id="108892"/>
    <lineage>
        <taxon>Eukaryota</taxon>
        <taxon>Fungi</taxon>
        <taxon>Dikarya</taxon>
        <taxon>Basidiomycota</taxon>
        <taxon>Agaricomycotina</taxon>
        <taxon>Agaricomycetes</taxon>
        <taxon>Hymenochaetales</taxon>
        <taxon>Hymenochaetaceae</taxon>
        <taxon>Sanghuangporus</taxon>
    </lineage>
</organism>
<keyword evidence="2" id="KW-0808">Transferase</keyword>
<dbReference type="GO" id="GO:0007166">
    <property type="term" value="P:cell surface receptor signaling pathway"/>
    <property type="evidence" value="ECO:0007669"/>
    <property type="project" value="InterPro"/>
</dbReference>
<dbReference type="AlphaFoldDB" id="A0A9Q5I0G7"/>
<evidence type="ECO:0000313" key="2">
    <source>
        <dbReference type="EMBL" id="OCB89426.1"/>
    </source>
</evidence>
<keyword evidence="2" id="KW-0418">Kinase</keyword>
<accession>A0A9Q5I0G7</accession>
<dbReference type="InterPro" id="IPR001245">
    <property type="entry name" value="Ser-Thr/Tyr_kinase_cat_dom"/>
</dbReference>
<keyword evidence="3" id="KW-1185">Reference proteome</keyword>
<evidence type="ECO:0000259" key="1">
    <source>
        <dbReference type="PROSITE" id="PS50011"/>
    </source>
</evidence>
<proteinExistence type="predicted"/>
<feature type="domain" description="Protein kinase" evidence="1">
    <location>
        <begin position="255"/>
        <end position="493"/>
    </location>
</feature>
<dbReference type="SUPFAM" id="SSF56112">
    <property type="entry name" value="Protein kinase-like (PK-like)"/>
    <property type="match status" value="1"/>
</dbReference>
<dbReference type="InterPro" id="IPR000719">
    <property type="entry name" value="Prot_kinase_dom"/>
</dbReference>
<dbReference type="PROSITE" id="PS50011">
    <property type="entry name" value="PROTEIN_KINASE_DOM"/>
    <property type="match status" value="1"/>
</dbReference>
<protein>
    <submittedName>
        <fullName evidence="2">Kinase-like protein</fullName>
    </submittedName>
</protein>
<dbReference type="InterPro" id="IPR011009">
    <property type="entry name" value="Kinase-like_dom_sf"/>
</dbReference>
<dbReference type="Gene3D" id="1.10.510.10">
    <property type="entry name" value="Transferase(Phosphotransferase) domain 1"/>
    <property type="match status" value="2"/>
</dbReference>